<evidence type="ECO:0000313" key="8">
    <source>
        <dbReference type="Proteomes" id="UP000053257"/>
    </source>
</evidence>
<dbReference type="PANTHER" id="PTHR24351">
    <property type="entry name" value="RIBOSOMAL PROTEIN S6 KINASE"/>
    <property type="match status" value="1"/>
</dbReference>
<protein>
    <recommendedName>
        <fullName evidence="6">Protein kinase domain-containing protein</fullName>
    </recommendedName>
</protein>
<evidence type="ECO:0000256" key="1">
    <source>
        <dbReference type="ARBA" id="ARBA00022527"/>
    </source>
</evidence>
<dbReference type="GO" id="GO:0004674">
    <property type="term" value="F:protein serine/threonine kinase activity"/>
    <property type="evidence" value="ECO:0007669"/>
    <property type="project" value="UniProtKB-KW"/>
</dbReference>
<dbReference type="GO" id="GO:0005524">
    <property type="term" value="F:ATP binding"/>
    <property type="evidence" value="ECO:0007669"/>
    <property type="project" value="UniProtKB-KW"/>
</dbReference>
<evidence type="ECO:0000259" key="6">
    <source>
        <dbReference type="PROSITE" id="PS50011"/>
    </source>
</evidence>
<dbReference type="Proteomes" id="UP000053257">
    <property type="component" value="Unassembled WGS sequence"/>
</dbReference>
<dbReference type="PROSITE" id="PS50011">
    <property type="entry name" value="PROTEIN_KINASE_DOM"/>
    <property type="match status" value="1"/>
</dbReference>
<accession>A0A0C3RTB5</accession>
<proteinExistence type="predicted"/>
<dbReference type="InterPro" id="IPR000719">
    <property type="entry name" value="Prot_kinase_dom"/>
</dbReference>
<feature type="domain" description="Protein kinase" evidence="6">
    <location>
        <begin position="1"/>
        <end position="155"/>
    </location>
</feature>
<dbReference type="SUPFAM" id="SSF56112">
    <property type="entry name" value="Protein kinase-like (PK-like)"/>
    <property type="match status" value="1"/>
</dbReference>
<gene>
    <name evidence="7" type="ORF">PHLGIDRAFT_76904</name>
</gene>
<dbReference type="AlphaFoldDB" id="A0A0C3RTB5"/>
<keyword evidence="3" id="KW-0547">Nucleotide-binding</keyword>
<evidence type="ECO:0000256" key="4">
    <source>
        <dbReference type="ARBA" id="ARBA00022777"/>
    </source>
</evidence>
<evidence type="ECO:0000256" key="2">
    <source>
        <dbReference type="ARBA" id="ARBA00022679"/>
    </source>
</evidence>
<dbReference type="PROSITE" id="PS00108">
    <property type="entry name" value="PROTEIN_KINASE_ST"/>
    <property type="match status" value="1"/>
</dbReference>
<keyword evidence="1" id="KW-0723">Serine/threonine-protein kinase</keyword>
<dbReference type="Pfam" id="PF00069">
    <property type="entry name" value="Pkinase"/>
    <property type="match status" value="1"/>
</dbReference>
<dbReference type="InterPro" id="IPR008271">
    <property type="entry name" value="Ser/Thr_kinase_AS"/>
</dbReference>
<keyword evidence="4" id="KW-0418">Kinase</keyword>
<name>A0A0C3RTB5_PHLG1</name>
<reference evidence="7 8" key="1">
    <citation type="journal article" date="2014" name="PLoS Genet.">
        <title>Analysis of the Phlebiopsis gigantea genome, transcriptome and secretome provides insight into its pioneer colonization strategies of wood.</title>
        <authorList>
            <person name="Hori C."/>
            <person name="Ishida T."/>
            <person name="Igarashi K."/>
            <person name="Samejima M."/>
            <person name="Suzuki H."/>
            <person name="Master E."/>
            <person name="Ferreira P."/>
            <person name="Ruiz-Duenas F.J."/>
            <person name="Held B."/>
            <person name="Canessa P."/>
            <person name="Larrondo L.F."/>
            <person name="Schmoll M."/>
            <person name="Druzhinina I.S."/>
            <person name="Kubicek C.P."/>
            <person name="Gaskell J.A."/>
            <person name="Kersten P."/>
            <person name="St John F."/>
            <person name="Glasner J."/>
            <person name="Sabat G."/>
            <person name="Splinter BonDurant S."/>
            <person name="Syed K."/>
            <person name="Yadav J."/>
            <person name="Mgbeahuruike A.C."/>
            <person name="Kovalchuk A."/>
            <person name="Asiegbu F.O."/>
            <person name="Lackner G."/>
            <person name="Hoffmeister D."/>
            <person name="Rencoret J."/>
            <person name="Gutierrez A."/>
            <person name="Sun H."/>
            <person name="Lindquist E."/>
            <person name="Barry K."/>
            <person name="Riley R."/>
            <person name="Grigoriev I.V."/>
            <person name="Henrissat B."/>
            <person name="Kues U."/>
            <person name="Berka R.M."/>
            <person name="Martinez A.T."/>
            <person name="Covert S.F."/>
            <person name="Blanchette R.A."/>
            <person name="Cullen D."/>
        </authorList>
    </citation>
    <scope>NUCLEOTIDE SEQUENCE [LARGE SCALE GENOMIC DNA]</scope>
    <source>
        <strain evidence="7 8">11061_1 CR5-6</strain>
    </source>
</reference>
<dbReference type="SMART" id="SM00220">
    <property type="entry name" value="S_TKc"/>
    <property type="match status" value="1"/>
</dbReference>
<dbReference type="STRING" id="745531.A0A0C3RTB5"/>
<feature type="non-terminal residue" evidence="7">
    <location>
        <position position="1"/>
    </location>
</feature>
<dbReference type="OrthoDB" id="193860at2759"/>
<sequence>LHEMGFIHLDIKPENILVSPNGHVSLADFGLAYRVTPENPLCPNPCGTYCYEAPEVITKNLFGMQGCDQRADIWSIGLVILQMFAHDLRAPHEQKDDVGASDQLLRIVSTDPRTLWEMRYIETHVPDLHSLLCRMLERDPRLRIDVTGIMAHPYFRGIDWEKLSEVPCKSLHTST</sequence>
<keyword evidence="8" id="KW-1185">Reference proteome</keyword>
<dbReference type="HOGENOM" id="CLU_1533128_0_0_1"/>
<organism evidence="7 8">
    <name type="scientific">Phlebiopsis gigantea (strain 11061_1 CR5-6)</name>
    <name type="common">White-rot fungus</name>
    <name type="synonym">Peniophora gigantea</name>
    <dbReference type="NCBI Taxonomy" id="745531"/>
    <lineage>
        <taxon>Eukaryota</taxon>
        <taxon>Fungi</taxon>
        <taxon>Dikarya</taxon>
        <taxon>Basidiomycota</taxon>
        <taxon>Agaricomycotina</taxon>
        <taxon>Agaricomycetes</taxon>
        <taxon>Polyporales</taxon>
        <taxon>Phanerochaetaceae</taxon>
        <taxon>Phlebiopsis</taxon>
    </lineage>
</organism>
<dbReference type="Gene3D" id="1.10.510.10">
    <property type="entry name" value="Transferase(Phosphotransferase) domain 1"/>
    <property type="match status" value="1"/>
</dbReference>
<evidence type="ECO:0000256" key="5">
    <source>
        <dbReference type="ARBA" id="ARBA00022840"/>
    </source>
</evidence>
<dbReference type="InterPro" id="IPR011009">
    <property type="entry name" value="Kinase-like_dom_sf"/>
</dbReference>
<keyword evidence="2" id="KW-0808">Transferase</keyword>
<evidence type="ECO:0000256" key="3">
    <source>
        <dbReference type="ARBA" id="ARBA00022741"/>
    </source>
</evidence>
<keyword evidence="5" id="KW-0067">ATP-binding</keyword>
<evidence type="ECO:0000313" key="7">
    <source>
        <dbReference type="EMBL" id="KIP03881.1"/>
    </source>
</evidence>
<dbReference type="EMBL" id="KN840596">
    <property type="protein sequence ID" value="KIP03881.1"/>
    <property type="molecule type" value="Genomic_DNA"/>
</dbReference>